<dbReference type="GO" id="GO:0055085">
    <property type="term" value="P:transmembrane transport"/>
    <property type="evidence" value="ECO:0007669"/>
    <property type="project" value="InterPro"/>
</dbReference>
<sequence>MEQIKRAKTYKDKKRVRILKTIGLEVFFIVLCIITLIPIFYALSVSFNANNSLISTDFSFFPTNFTFDNYVRLFKENDMLLWFGNSLLLAISTVVFSLAIAIPAAYAFSRMNFKGKKTILKILILLNAFPSTLSLFAIWAIMRNLGLVNTKIGLIIIYTGTMAIFGIWNLKGYFDTVPCEIEEASMIDGASNFQIITRIVMPLAKPAIIVTAVMVLIYVWNEYLYSVTFMTGSENYTLAAGLYGLQANETSGSWPIFAAASLITSLPILIIFLLVQKHMVSGLSSGGVKG</sequence>
<proteinExistence type="inferred from homology"/>
<evidence type="ECO:0000259" key="10">
    <source>
        <dbReference type="PROSITE" id="PS50928"/>
    </source>
</evidence>
<comment type="caution">
    <text evidence="11">The sequence shown here is derived from an EMBL/GenBank/DDBJ whole genome shotgun (WGS) entry which is preliminary data.</text>
</comment>
<dbReference type="GO" id="GO:0005886">
    <property type="term" value="C:plasma membrane"/>
    <property type="evidence" value="ECO:0007669"/>
    <property type="project" value="UniProtKB-SubCell"/>
</dbReference>
<dbReference type="SUPFAM" id="SSF161098">
    <property type="entry name" value="MetI-like"/>
    <property type="match status" value="1"/>
</dbReference>
<feature type="transmembrane region" description="Helical" evidence="9">
    <location>
        <begin position="120"/>
        <end position="142"/>
    </location>
</feature>
<keyword evidence="4" id="KW-1003">Cell membrane</keyword>
<keyword evidence="6 9" id="KW-0812">Transmembrane</keyword>
<evidence type="ECO:0000313" key="12">
    <source>
        <dbReference type="Proteomes" id="UP000823613"/>
    </source>
</evidence>
<dbReference type="Gene3D" id="1.10.3720.10">
    <property type="entry name" value="MetI-like"/>
    <property type="match status" value="1"/>
</dbReference>
<evidence type="ECO:0000256" key="9">
    <source>
        <dbReference type="RuleBase" id="RU363032"/>
    </source>
</evidence>
<dbReference type="AlphaFoldDB" id="A0A9D9DK85"/>
<reference evidence="11" key="2">
    <citation type="journal article" date="2021" name="PeerJ">
        <title>Extensive microbial diversity within the chicken gut microbiome revealed by metagenomics and culture.</title>
        <authorList>
            <person name="Gilroy R."/>
            <person name="Ravi A."/>
            <person name="Getino M."/>
            <person name="Pursley I."/>
            <person name="Horton D.L."/>
            <person name="Alikhan N.F."/>
            <person name="Baker D."/>
            <person name="Gharbi K."/>
            <person name="Hall N."/>
            <person name="Watson M."/>
            <person name="Adriaenssens E.M."/>
            <person name="Foster-Nyarko E."/>
            <person name="Jarju S."/>
            <person name="Secka A."/>
            <person name="Antonio M."/>
            <person name="Oren A."/>
            <person name="Chaudhuri R.R."/>
            <person name="La Ragione R."/>
            <person name="Hildebrand F."/>
            <person name="Pallen M.J."/>
        </authorList>
    </citation>
    <scope>NUCLEOTIDE SEQUENCE</scope>
    <source>
        <strain evidence="11">11159</strain>
    </source>
</reference>
<evidence type="ECO:0000256" key="8">
    <source>
        <dbReference type="ARBA" id="ARBA00023136"/>
    </source>
</evidence>
<name>A0A9D9DK85_9BACL</name>
<dbReference type="PANTHER" id="PTHR32243">
    <property type="entry name" value="MALTOSE TRANSPORT SYSTEM PERMEASE-RELATED"/>
    <property type="match status" value="1"/>
</dbReference>
<feature type="transmembrane region" description="Helical" evidence="9">
    <location>
        <begin position="254"/>
        <end position="275"/>
    </location>
</feature>
<comment type="similarity">
    <text evidence="2">Belongs to the binding-protein-dependent transport system permease family. MalFG subfamily.</text>
</comment>
<dbReference type="PANTHER" id="PTHR32243:SF50">
    <property type="entry name" value="MALTOSE_MALTODEXTRIN TRANSPORT SYSTEM PERMEASE PROTEIN MALG"/>
    <property type="match status" value="1"/>
</dbReference>
<keyword evidence="3 9" id="KW-0813">Transport</keyword>
<dbReference type="InterPro" id="IPR035906">
    <property type="entry name" value="MetI-like_sf"/>
</dbReference>
<accession>A0A9D9DK85</accession>
<dbReference type="Pfam" id="PF00528">
    <property type="entry name" value="BPD_transp_1"/>
    <property type="match status" value="1"/>
</dbReference>
<keyword evidence="8 9" id="KW-0472">Membrane</keyword>
<feature type="transmembrane region" description="Helical" evidence="9">
    <location>
        <begin position="21"/>
        <end position="43"/>
    </location>
</feature>
<keyword evidence="5" id="KW-0762">Sugar transport</keyword>
<dbReference type="CDD" id="cd06261">
    <property type="entry name" value="TM_PBP2"/>
    <property type="match status" value="1"/>
</dbReference>
<evidence type="ECO:0000256" key="7">
    <source>
        <dbReference type="ARBA" id="ARBA00022989"/>
    </source>
</evidence>
<keyword evidence="7 9" id="KW-1133">Transmembrane helix</keyword>
<dbReference type="EMBL" id="JADIMY010000110">
    <property type="protein sequence ID" value="MBO8427966.1"/>
    <property type="molecule type" value="Genomic_DNA"/>
</dbReference>
<protein>
    <submittedName>
        <fullName evidence="11">Sugar ABC transporter permease</fullName>
    </submittedName>
</protein>
<evidence type="ECO:0000256" key="6">
    <source>
        <dbReference type="ARBA" id="ARBA00022692"/>
    </source>
</evidence>
<dbReference type="InterPro" id="IPR000515">
    <property type="entry name" value="MetI-like"/>
</dbReference>
<evidence type="ECO:0000256" key="3">
    <source>
        <dbReference type="ARBA" id="ARBA00022448"/>
    </source>
</evidence>
<feature type="domain" description="ABC transmembrane type-1" evidence="10">
    <location>
        <begin position="83"/>
        <end position="275"/>
    </location>
</feature>
<evidence type="ECO:0000313" key="11">
    <source>
        <dbReference type="EMBL" id="MBO8427966.1"/>
    </source>
</evidence>
<gene>
    <name evidence="11" type="ORF">IAC58_05445</name>
</gene>
<dbReference type="InterPro" id="IPR050901">
    <property type="entry name" value="BP-dep_ABC_trans_perm"/>
</dbReference>
<feature type="transmembrane region" description="Helical" evidence="9">
    <location>
        <begin position="195"/>
        <end position="220"/>
    </location>
</feature>
<dbReference type="Proteomes" id="UP000823613">
    <property type="component" value="Unassembled WGS sequence"/>
</dbReference>
<dbReference type="PROSITE" id="PS50928">
    <property type="entry name" value="ABC_TM1"/>
    <property type="match status" value="1"/>
</dbReference>
<comment type="subcellular location">
    <subcellularLocation>
        <location evidence="1 9">Cell membrane</location>
        <topology evidence="1 9">Multi-pass membrane protein</topology>
    </subcellularLocation>
</comment>
<feature type="transmembrane region" description="Helical" evidence="9">
    <location>
        <begin position="154"/>
        <end position="174"/>
    </location>
</feature>
<organism evidence="11 12">
    <name type="scientific">Candidatus Onthovivens merdipullorum</name>
    <dbReference type="NCBI Taxonomy" id="2840889"/>
    <lineage>
        <taxon>Bacteria</taxon>
        <taxon>Bacillati</taxon>
        <taxon>Bacillota</taxon>
        <taxon>Bacilli</taxon>
        <taxon>Bacillales</taxon>
        <taxon>Candidatus Onthovivens</taxon>
    </lineage>
</organism>
<evidence type="ECO:0000256" key="5">
    <source>
        <dbReference type="ARBA" id="ARBA00022597"/>
    </source>
</evidence>
<evidence type="ECO:0000256" key="1">
    <source>
        <dbReference type="ARBA" id="ARBA00004651"/>
    </source>
</evidence>
<evidence type="ECO:0000256" key="2">
    <source>
        <dbReference type="ARBA" id="ARBA00009047"/>
    </source>
</evidence>
<evidence type="ECO:0000256" key="4">
    <source>
        <dbReference type="ARBA" id="ARBA00022475"/>
    </source>
</evidence>
<reference evidence="11" key="1">
    <citation type="submission" date="2020-10" db="EMBL/GenBank/DDBJ databases">
        <authorList>
            <person name="Gilroy R."/>
        </authorList>
    </citation>
    <scope>NUCLEOTIDE SEQUENCE</scope>
    <source>
        <strain evidence="11">11159</strain>
    </source>
</reference>
<feature type="transmembrane region" description="Helical" evidence="9">
    <location>
        <begin position="80"/>
        <end position="108"/>
    </location>
</feature>